<organism evidence="2 3">
    <name type="scientific">Mycena indigotica</name>
    <dbReference type="NCBI Taxonomy" id="2126181"/>
    <lineage>
        <taxon>Eukaryota</taxon>
        <taxon>Fungi</taxon>
        <taxon>Dikarya</taxon>
        <taxon>Basidiomycota</taxon>
        <taxon>Agaricomycotina</taxon>
        <taxon>Agaricomycetes</taxon>
        <taxon>Agaricomycetidae</taxon>
        <taxon>Agaricales</taxon>
        <taxon>Marasmiineae</taxon>
        <taxon>Mycenaceae</taxon>
        <taxon>Mycena</taxon>
    </lineage>
</organism>
<feature type="signal peptide" evidence="1">
    <location>
        <begin position="1"/>
        <end position="29"/>
    </location>
</feature>
<sequence>MSFASSITTFFKAMFITVVGWLFTRNCEANGDAAYSPRALEEGLFSAVDTNVVATHFPNMYSASTPEADHIHVVKPVPTIIVTPPSIDNIYKVHTEQSTTSVGATKDDVLPTESVVEASAGTQVMHDGNSVVDVSANKEPHMNTKVVVSVNSQPLIPSVSLTYLNPRPAPSPPIKVMATPSRVPLCNITNTRKPVRVGNGSSKKKQARAAVVSTTSRNVKGEYDQVVNAGTLSLDEQWAAAKALVSSRRQQIVSYKRLSAPINKTPTINVVPKRYSAPAIPTASTAAPKLELEQLLDELLLEAQETLAMVESQRIVLNTNIQGLPPTAPLKLSPKAKFNTPSPNHALCLNKSAVASFHNDVIPPSSALPHSSTLATLSSCGSIGSILDHFEDLIVSPSWRRISGHSDALEKRWVVEALV</sequence>
<dbReference type="GeneID" id="59345974"/>
<evidence type="ECO:0000256" key="1">
    <source>
        <dbReference type="SAM" id="SignalP"/>
    </source>
</evidence>
<dbReference type="Proteomes" id="UP000636479">
    <property type="component" value="Unassembled WGS sequence"/>
</dbReference>
<reference evidence="2" key="1">
    <citation type="submission" date="2020-05" db="EMBL/GenBank/DDBJ databases">
        <title>Mycena genomes resolve the evolution of fungal bioluminescence.</title>
        <authorList>
            <person name="Tsai I.J."/>
        </authorList>
    </citation>
    <scope>NUCLEOTIDE SEQUENCE</scope>
    <source>
        <strain evidence="2">171206Taipei</strain>
    </source>
</reference>
<keyword evidence="3" id="KW-1185">Reference proteome</keyword>
<keyword evidence="1" id="KW-0732">Signal</keyword>
<dbReference type="RefSeq" id="XP_037219102.1">
    <property type="nucleotide sequence ID" value="XM_037363458.1"/>
</dbReference>
<comment type="caution">
    <text evidence="2">The sequence shown here is derived from an EMBL/GenBank/DDBJ whole genome shotgun (WGS) entry which is preliminary data.</text>
</comment>
<proteinExistence type="predicted"/>
<dbReference type="AlphaFoldDB" id="A0A8H6SLN3"/>
<dbReference type="EMBL" id="JACAZF010000006">
    <property type="protein sequence ID" value="KAF7301102.1"/>
    <property type="molecule type" value="Genomic_DNA"/>
</dbReference>
<evidence type="ECO:0000313" key="2">
    <source>
        <dbReference type="EMBL" id="KAF7301102.1"/>
    </source>
</evidence>
<accession>A0A8H6SLN3</accession>
<feature type="chain" id="PRO_5034016568" evidence="1">
    <location>
        <begin position="30"/>
        <end position="419"/>
    </location>
</feature>
<gene>
    <name evidence="2" type="ORF">MIND_00674200</name>
</gene>
<protein>
    <submittedName>
        <fullName evidence="2">Uncharacterized protein</fullName>
    </submittedName>
</protein>
<evidence type="ECO:0000313" key="3">
    <source>
        <dbReference type="Proteomes" id="UP000636479"/>
    </source>
</evidence>
<name>A0A8H6SLN3_9AGAR</name>